<proteinExistence type="inferred from homology"/>
<dbReference type="PANTHER" id="PTHR11717">
    <property type="entry name" value="LOW MOLECULAR WEIGHT PROTEIN TYROSINE PHOSPHATASE"/>
    <property type="match status" value="1"/>
</dbReference>
<keyword evidence="8" id="KW-1185">Reference proteome</keyword>
<comment type="similarity">
    <text evidence="1">Belongs to the low molecular weight phosphotyrosine protein phosphatase family.</text>
</comment>
<reference evidence="7 8" key="1">
    <citation type="submission" date="2018-08" db="EMBL/GenBank/DDBJ databases">
        <title>Diversity &amp; Physiological Properties of Lignin-Decomposing Actinobacteria from Soil.</title>
        <authorList>
            <person name="Roh S.G."/>
            <person name="Kim S.B."/>
        </authorList>
    </citation>
    <scope>NUCLEOTIDE SEQUENCE [LARGE SCALE GENOMIC DNA]</scope>
    <source>
        <strain evidence="7 8">MMS17-GH009</strain>
    </source>
</reference>
<dbReference type="InterPro" id="IPR036196">
    <property type="entry name" value="Ptyr_pPase_sf"/>
</dbReference>
<dbReference type="EC" id="3.1.3.48" evidence="2"/>
<evidence type="ECO:0000313" key="7">
    <source>
        <dbReference type="EMBL" id="RGD63288.1"/>
    </source>
</evidence>
<dbReference type="AlphaFoldDB" id="A0A373A567"/>
<dbReference type="SUPFAM" id="SSF52788">
    <property type="entry name" value="Phosphotyrosine protein phosphatases I"/>
    <property type="match status" value="1"/>
</dbReference>
<protein>
    <recommendedName>
        <fullName evidence="2">protein-tyrosine-phosphatase</fullName>
        <ecNumber evidence="2">3.1.3.48</ecNumber>
    </recommendedName>
</protein>
<dbReference type="InterPro" id="IPR050438">
    <property type="entry name" value="LMW_PTPase"/>
</dbReference>
<evidence type="ECO:0000313" key="8">
    <source>
        <dbReference type="Proteomes" id="UP000263377"/>
    </source>
</evidence>
<accession>A0A373A567</accession>
<feature type="active site" description="Nucleophile" evidence="5">
    <location>
        <position position="14"/>
    </location>
</feature>
<keyword evidence="3" id="KW-0378">Hydrolase</keyword>
<dbReference type="InterPro" id="IPR023485">
    <property type="entry name" value="Ptyr_pPase"/>
</dbReference>
<sequence>MFRHPKRHRILVVCLGNHNRSPLAAAVLAHTGGEKVEVRSAGLRERHVGGPAHSNAIRAAEDAGYDIRDHRAVKVNHRMLDWADAVLAMDHAVLAELRTMADGTPAAGKLDLYVSGEDVPDPWESDYAAYQVCVDTIQAGAVRHLPDLEN</sequence>
<dbReference type="InterPro" id="IPR017867">
    <property type="entry name" value="Tyr_phospatase_low_mol_wt"/>
</dbReference>
<gene>
    <name evidence="7" type="ORF">DR950_32010</name>
</gene>
<feature type="active site" evidence="5">
    <location>
        <position position="20"/>
    </location>
</feature>
<evidence type="ECO:0000256" key="5">
    <source>
        <dbReference type="PIRSR" id="PIRSR617867-1"/>
    </source>
</evidence>
<evidence type="ECO:0000256" key="3">
    <source>
        <dbReference type="ARBA" id="ARBA00022801"/>
    </source>
</evidence>
<dbReference type="PANTHER" id="PTHR11717:SF7">
    <property type="entry name" value="LOW MOLECULAR WEIGHT PHOSPHOTYROSINE PROTEIN PHOSPHATASE"/>
    <property type="match status" value="1"/>
</dbReference>
<dbReference type="Gene3D" id="3.40.50.2300">
    <property type="match status" value="1"/>
</dbReference>
<dbReference type="EMBL" id="QVIG01000001">
    <property type="protein sequence ID" value="RGD63288.1"/>
    <property type="molecule type" value="Genomic_DNA"/>
</dbReference>
<dbReference type="Pfam" id="PF01451">
    <property type="entry name" value="LMWPc"/>
    <property type="match status" value="1"/>
</dbReference>
<evidence type="ECO:0000256" key="2">
    <source>
        <dbReference type="ARBA" id="ARBA00013064"/>
    </source>
</evidence>
<name>A0A373A567_9ACTN</name>
<dbReference type="GO" id="GO:0004725">
    <property type="term" value="F:protein tyrosine phosphatase activity"/>
    <property type="evidence" value="ECO:0007669"/>
    <property type="project" value="UniProtKB-EC"/>
</dbReference>
<feature type="active site" description="Proton donor" evidence="5">
    <location>
        <position position="121"/>
    </location>
</feature>
<feature type="domain" description="Phosphotyrosine protein phosphatase I" evidence="6">
    <location>
        <begin position="8"/>
        <end position="147"/>
    </location>
</feature>
<dbReference type="PRINTS" id="PR00719">
    <property type="entry name" value="LMWPTPASE"/>
</dbReference>
<comment type="caution">
    <text evidence="7">The sequence shown here is derived from an EMBL/GenBank/DDBJ whole genome shotgun (WGS) entry which is preliminary data.</text>
</comment>
<evidence type="ECO:0000259" key="6">
    <source>
        <dbReference type="SMART" id="SM00226"/>
    </source>
</evidence>
<evidence type="ECO:0000256" key="4">
    <source>
        <dbReference type="ARBA" id="ARBA00022912"/>
    </source>
</evidence>
<evidence type="ECO:0000256" key="1">
    <source>
        <dbReference type="ARBA" id="ARBA00011063"/>
    </source>
</evidence>
<dbReference type="Proteomes" id="UP000263377">
    <property type="component" value="Unassembled WGS sequence"/>
</dbReference>
<keyword evidence="4" id="KW-0904">Protein phosphatase</keyword>
<organism evidence="7 8">
    <name type="scientific">Kitasatospora xanthocidica</name>
    <dbReference type="NCBI Taxonomy" id="83382"/>
    <lineage>
        <taxon>Bacteria</taxon>
        <taxon>Bacillati</taxon>
        <taxon>Actinomycetota</taxon>
        <taxon>Actinomycetes</taxon>
        <taxon>Kitasatosporales</taxon>
        <taxon>Streptomycetaceae</taxon>
        <taxon>Kitasatospora</taxon>
    </lineage>
</organism>
<dbReference type="SMART" id="SM00226">
    <property type="entry name" value="LMWPc"/>
    <property type="match status" value="1"/>
</dbReference>